<keyword evidence="2" id="KW-1185">Reference proteome</keyword>
<evidence type="ECO:0000313" key="1">
    <source>
        <dbReference type="EMBL" id="SAL06318.1"/>
    </source>
</evidence>
<protein>
    <submittedName>
        <fullName evidence="1">Uncharacterized protein</fullName>
    </submittedName>
</protein>
<comment type="caution">
    <text evidence="1">The sequence shown here is derived from an EMBL/GenBank/DDBJ whole genome shotgun (WGS) entry which is preliminary data.</text>
</comment>
<evidence type="ECO:0000313" key="2">
    <source>
        <dbReference type="Proteomes" id="UP000071859"/>
    </source>
</evidence>
<dbReference type="AlphaFoldDB" id="A0A158EHL0"/>
<dbReference type="RefSeq" id="WP_232478063.1">
    <property type="nucleotide sequence ID" value="NZ_FCOX02000111.1"/>
</dbReference>
<gene>
    <name evidence="1" type="ORF">AWB78_08005</name>
</gene>
<name>A0A158EHL0_9BURK</name>
<reference evidence="1" key="1">
    <citation type="submission" date="2016-01" db="EMBL/GenBank/DDBJ databases">
        <authorList>
            <person name="Peeters C."/>
        </authorList>
    </citation>
    <scope>NUCLEOTIDE SEQUENCE</scope>
    <source>
        <strain evidence="1">LMG 29321</strain>
    </source>
</reference>
<organism evidence="1 2">
    <name type="scientific">Caballeronia calidae</name>
    <dbReference type="NCBI Taxonomy" id="1777139"/>
    <lineage>
        <taxon>Bacteria</taxon>
        <taxon>Pseudomonadati</taxon>
        <taxon>Pseudomonadota</taxon>
        <taxon>Betaproteobacteria</taxon>
        <taxon>Burkholderiales</taxon>
        <taxon>Burkholderiaceae</taxon>
        <taxon>Caballeronia</taxon>
    </lineage>
</organism>
<dbReference type="EMBL" id="FCOX02000111">
    <property type="protein sequence ID" value="SAL06318.1"/>
    <property type="molecule type" value="Genomic_DNA"/>
</dbReference>
<proteinExistence type="predicted"/>
<accession>A0A158EHL0</accession>
<dbReference type="Proteomes" id="UP000071859">
    <property type="component" value="Unassembled WGS sequence"/>
</dbReference>
<sequence>MRQREDLSFLFGRRDACLLALELGGFGPDRLEAKHRVIPAPLEGTRDQTVGGVACLVATFSECDFILGAFDAHVPLAHDGMIALLEFAHGGHGEFEFRWLQGGEYGLANCVVK</sequence>